<sequence length="231" mass="27101">MHIQFQTNELTPAPYAHAIEIQLKEEENELKVNFEITYLGREELEPDEIFQEGFTENDDLQWNGKLGKNWLSHFKNFSKKLTLTSKETLEEEEFYWNIAHEGKTGYPANEEDALQFTQELQQAIFEATETEAPLLITVLRIDKQEHQEINFEASFKNRTFHKNVGKESSSKKWEELNPFLKDIFSGEFRPDQALQKTPKKTGLYINLGDGLWYELGKSYLIQPSKVKQYLD</sequence>
<evidence type="ECO:0000313" key="1">
    <source>
        <dbReference type="EMBL" id="KPM49240.1"/>
    </source>
</evidence>
<dbReference type="Proteomes" id="UP000050454">
    <property type="component" value="Unassembled WGS sequence"/>
</dbReference>
<dbReference type="EMBL" id="LGTQ01000005">
    <property type="protein sequence ID" value="KPM49240.1"/>
    <property type="molecule type" value="Genomic_DNA"/>
</dbReference>
<comment type="caution">
    <text evidence="1">The sequence shown here is derived from an EMBL/GenBank/DDBJ whole genome shotgun (WGS) entry which is preliminary data.</text>
</comment>
<name>A0A0P7BXC1_9BACT</name>
<dbReference type="AlphaFoldDB" id="A0A0P7BXC1"/>
<protein>
    <submittedName>
        <fullName evidence="1">Uncharacterized protein</fullName>
    </submittedName>
</protein>
<dbReference type="RefSeq" id="WP_055143278.1">
    <property type="nucleotide sequence ID" value="NZ_JXSZ01000005.1"/>
</dbReference>
<evidence type="ECO:0000313" key="2">
    <source>
        <dbReference type="Proteomes" id="UP000050454"/>
    </source>
</evidence>
<dbReference type="STRING" id="1605367.AFM12_01000"/>
<accession>A0A0P7BXC1</accession>
<dbReference type="OrthoDB" id="934157at2"/>
<keyword evidence="2" id="KW-1185">Reference proteome</keyword>
<proteinExistence type="predicted"/>
<reference evidence="1 2" key="1">
    <citation type="submission" date="2015-07" db="EMBL/GenBank/DDBJ databases">
        <title>The draft genome sequence of Leadbetterella sp. JN14-9.</title>
        <authorList>
            <person name="Liu Y."/>
            <person name="Du J."/>
            <person name="Shao Z."/>
        </authorList>
    </citation>
    <scope>NUCLEOTIDE SEQUENCE [LARGE SCALE GENOMIC DNA]</scope>
    <source>
        <strain evidence="1 2">JN14-9</strain>
    </source>
</reference>
<gene>
    <name evidence="1" type="ORF">AFM12_01000</name>
</gene>
<organism evidence="1 2">
    <name type="scientific">Jiulongibacter sediminis</name>
    <dbReference type="NCBI Taxonomy" id="1605367"/>
    <lineage>
        <taxon>Bacteria</taxon>
        <taxon>Pseudomonadati</taxon>
        <taxon>Bacteroidota</taxon>
        <taxon>Cytophagia</taxon>
        <taxon>Cytophagales</taxon>
        <taxon>Leadbetterellaceae</taxon>
        <taxon>Jiulongibacter</taxon>
    </lineage>
</organism>